<evidence type="ECO:0000259" key="6">
    <source>
        <dbReference type="PROSITE" id="PS50928"/>
    </source>
</evidence>
<evidence type="ECO:0000313" key="8">
    <source>
        <dbReference type="Proteomes" id="UP000249008"/>
    </source>
</evidence>
<keyword evidence="3 5" id="KW-1133">Transmembrane helix</keyword>
<dbReference type="SUPFAM" id="SSF161098">
    <property type="entry name" value="MetI-like"/>
    <property type="match status" value="2"/>
</dbReference>
<dbReference type="CDD" id="cd06261">
    <property type="entry name" value="TM_PBP2"/>
    <property type="match status" value="2"/>
</dbReference>
<dbReference type="GO" id="GO:0005886">
    <property type="term" value="C:plasma membrane"/>
    <property type="evidence" value="ECO:0007669"/>
    <property type="project" value="UniProtKB-SubCell"/>
</dbReference>
<feature type="transmembrane region" description="Helical" evidence="5">
    <location>
        <begin position="383"/>
        <end position="404"/>
    </location>
</feature>
<dbReference type="Gene3D" id="1.10.3720.10">
    <property type="entry name" value="MetI-like"/>
    <property type="match status" value="2"/>
</dbReference>
<dbReference type="RefSeq" id="WP_005978836.1">
    <property type="nucleotide sequence ID" value="NZ_CABKNW010000004.1"/>
</dbReference>
<feature type="transmembrane region" description="Helical" evidence="5">
    <location>
        <begin position="351"/>
        <end position="371"/>
    </location>
</feature>
<evidence type="ECO:0000256" key="2">
    <source>
        <dbReference type="ARBA" id="ARBA00022692"/>
    </source>
</evidence>
<evidence type="ECO:0000256" key="3">
    <source>
        <dbReference type="ARBA" id="ARBA00022989"/>
    </source>
</evidence>
<evidence type="ECO:0000313" key="7">
    <source>
        <dbReference type="EMBL" id="SQI99487.1"/>
    </source>
</evidence>
<feature type="transmembrane region" description="Helical" evidence="5">
    <location>
        <begin position="516"/>
        <end position="541"/>
    </location>
</feature>
<dbReference type="AlphaFoldDB" id="A0AAX2J694"/>
<dbReference type="Pfam" id="PF00528">
    <property type="entry name" value="BPD_transp_1"/>
    <property type="match status" value="2"/>
</dbReference>
<dbReference type="PROSITE" id="PS50928">
    <property type="entry name" value="ABC_TM1"/>
    <property type="match status" value="2"/>
</dbReference>
<dbReference type="KEGG" id="ful:C4N20_07980"/>
<dbReference type="InterPro" id="IPR035906">
    <property type="entry name" value="MetI-like_sf"/>
</dbReference>
<evidence type="ECO:0000256" key="5">
    <source>
        <dbReference type="RuleBase" id="RU363032"/>
    </source>
</evidence>
<feature type="transmembrane region" description="Helical" evidence="5">
    <location>
        <begin position="246"/>
        <end position="264"/>
    </location>
</feature>
<sequence>MNGIKDLEIKQNNYIYNFILFLVISGVVLFCFYPIYKIIETSFFDNNTFTLKFYRGIFSENYILLKNTLMTSTVSAGVSSICGAVIAFYMIFSGKRIKSFFYYLLMLTMISPPFIFGISYIMLFGRRGLITYRILGLHTNPYGLQGIILLQIIGEISFAAFMLYEIFKNIDYNLIAVSRSLGASPWETVKRVVFPLSVPALIGTFFILFTKNLADFGSAVIIGGRHSTLATEAYLTVIGEGNMPKAAAMTLLLILPALLAFWLYRKVLIKNLNLASDIKGSGLKNISFKLPFWVKTILGITAWFFFLIMLLQYSAIFFSGFYNYTSKGIEFTLEYLERFQLSALKVFLRSIIYAFIAGILSSVIGILISYYNKNRDNKFMQIIEFFASLPYIIPGTFFGLGYILAFNRGILTLTGTAAIVILNCTFRQISIGAKAGDSILTKLNSNIEKAAKDLGAPKIRILLDIIFPALRPAFLISFINCFIATMTTIGAIIFLISPGTNVATVVLFTHVAQGEYGLASITALAITIVTFSLNIAVYRFLKK</sequence>
<organism evidence="7 8">
    <name type="scientific">Fusobacterium ulcerans</name>
    <dbReference type="NCBI Taxonomy" id="861"/>
    <lineage>
        <taxon>Bacteria</taxon>
        <taxon>Fusobacteriati</taxon>
        <taxon>Fusobacteriota</taxon>
        <taxon>Fusobacteriia</taxon>
        <taxon>Fusobacteriales</taxon>
        <taxon>Fusobacteriaceae</taxon>
        <taxon>Fusobacterium</taxon>
    </lineage>
</organism>
<proteinExistence type="inferred from homology"/>
<feature type="domain" description="ABC transmembrane type-1" evidence="6">
    <location>
        <begin position="65"/>
        <end position="264"/>
    </location>
</feature>
<feature type="transmembrane region" description="Helical" evidence="5">
    <location>
        <begin position="74"/>
        <end position="93"/>
    </location>
</feature>
<feature type="domain" description="ABC transmembrane type-1" evidence="6">
    <location>
        <begin position="347"/>
        <end position="537"/>
    </location>
</feature>
<accession>A0AAX2J694</accession>
<evidence type="ECO:0000256" key="1">
    <source>
        <dbReference type="ARBA" id="ARBA00004141"/>
    </source>
</evidence>
<keyword evidence="2 5" id="KW-0812">Transmembrane</keyword>
<keyword evidence="5" id="KW-0813">Transport</keyword>
<name>A0AAX2J694_9FUSO</name>
<dbReference type="EMBL" id="LS483487">
    <property type="protein sequence ID" value="SQI99487.1"/>
    <property type="molecule type" value="Genomic_DNA"/>
</dbReference>
<protein>
    <submittedName>
        <fullName evidence="7">Inner membrane ABC transporter permease protein ydcU</fullName>
    </submittedName>
</protein>
<reference evidence="7 8" key="1">
    <citation type="submission" date="2018-06" db="EMBL/GenBank/DDBJ databases">
        <authorList>
            <consortium name="Pathogen Informatics"/>
            <person name="Doyle S."/>
        </authorList>
    </citation>
    <scope>NUCLEOTIDE SEQUENCE [LARGE SCALE GENOMIC DNA]</scope>
    <source>
        <strain evidence="7 8">NCTC12112</strain>
    </source>
</reference>
<dbReference type="InterPro" id="IPR000515">
    <property type="entry name" value="MetI-like"/>
</dbReference>
<feature type="transmembrane region" description="Helical" evidence="5">
    <location>
        <begin position="142"/>
        <end position="167"/>
    </location>
</feature>
<feature type="transmembrane region" description="Helical" evidence="5">
    <location>
        <begin position="410"/>
        <end position="426"/>
    </location>
</feature>
<dbReference type="Proteomes" id="UP000249008">
    <property type="component" value="Chromosome 1"/>
</dbReference>
<gene>
    <name evidence="7" type="primary">ydcU</name>
    <name evidence="7" type="ORF">NCTC12112_00145</name>
</gene>
<feature type="transmembrane region" description="Helical" evidence="5">
    <location>
        <begin position="473"/>
        <end position="496"/>
    </location>
</feature>
<feature type="transmembrane region" description="Helical" evidence="5">
    <location>
        <begin position="292"/>
        <end position="318"/>
    </location>
</feature>
<keyword evidence="4 5" id="KW-0472">Membrane</keyword>
<comment type="similarity">
    <text evidence="5">Belongs to the binding-protein-dependent transport system permease family.</text>
</comment>
<dbReference type="PANTHER" id="PTHR43496">
    <property type="entry name" value="PROTEIN LPLB"/>
    <property type="match status" value="1"/>
</dbReference>
<feature type="transmembrane region" description="Helical" evidence="5">
    <location>
        <begin position="100"/>
        <end position="122"/>
    </location>
</feature>
<feature type="transmembrane region" description="Helical" evidence="5">
    <location>
        <begin position="14"/>
        <end position="36"/>
    </location>
</feature>
<dbReference type="GeneID" id="78454744"/>
<comment type="subcellular location">
    <subcellularLocation>
        <location evidence="5">Cell membrane</location>
        <topology evidence="5">Multi-pass membrane protein</topology>
    </subcellularLocation>
    <subcellularLocation>
        <location evidence="1">Membrane</location>
        <topology evidence="1">Multi-pass membrane protein</topology>
    </subcellularLocation>
</comment>
<evidence type="ECO:0000256" key="4">
    <source>
        <dbReference type="ARBA" id="ARBA00023136"/>
    </source>
</evidence>
<feature type="transmembrane region" description="Helical" evidence="5">
    <location>
        <begin position="188"/>
        <end position="209"/>
    </location>
</feature>
<dbReference type="PANTHER" id="PTHR43496:SF1">
    <property type="entry name" value="POLYGALACTURONAN_RHAMNOGALACTURONAN TRANSPORT SYSTEM PERMEASE PROTEIN YTEP"/>
    <property type="match status" value="1"/>
</dbReference>
<dbReference type="GO" id="GO:0055085">
    <property type="term" value="P:transmembrane transport"/>
    <property type="evidence" value="ECO:0007669"/>
    <property type="project" value="InterPro"/>
</dbReference>